<proteinExistence type="predicted"/>
<evidence type="ECO:0000313" key="2">
    <source>
        <dbReference type="EMBL" id="CAF1306228.1"/>
    </source>
</evidence>
<reference evidence="2" key="1">
    <citation type="submission" date="2021-02" db="EMBL/GenBank/DDBJ databases">
        <authorList>
            <person name="Nowell W R."/>
        </authorList>
    </citation>
    <scope>NUCLEOTIDE SEQUENCE</scope>
</reference>
<dbReference type="EMBL" id="CAJOBB010000436">
    <property type="protein sequence ID" value="CAF3678965.1"/>
    <property type="molecule type" value="Genomic_DNA"/>
</dbReference>
<accession>A0A815E3J7</accession>
<evidence type="ECO:0000313" key="3">
    <source>
        <dbReference type="EMBL" id="CAF3678965.1"/>
    </source>
</evidence>
<dbReference type="AlphaFoldDB" id="A0A815E3J7"/>
<dbReference type="EMBL" id="CAJNOE010000673">
    <property type="protein sequence ID" value="CAF1306228.1"/>
    <property type="molecule type" value="Genomic_DNA"/>
</dbReference>
<comment type="caution">
    <text evidence="2">The sequence shown here is derived from an EMBL/GenBank/DDBJ whole genome shotgun (WGS) entry which is preliminary data.</text>
</comment>
<evidence type="ECO:0000313" key="4">
    <source>
        <dbReference type="Proteomes" id="UP000663860"/>
    </source>
</evidence>
<organism evidence="2 4">
    <name type="scientific">Adineta steineri</name>
    <dbReference type="NCBI Taxonomy" id="433720"/>
    <lineage>
        <taxon>Eukaryota</taxon>
        <taxon>Metazoa</taxon>
        <taxon>Spiralia</taxon>
        <taxon>Gnathifera</taxon>
        <taxon>Rotifera</taxon>
        <taxon>Eurotatoria</taxon>
        <taxon>Bdelloidea</taxon>
        <taxon>Adinetida</taxon>
        <taxon>Adinetidae</taxon>
        <taxon>Adineta</taxon>
    </lineage>
</organism>
<feature type="coiled-coil region" evidence="1">
    <location>
        <begin position="14"/>
        <end position="66"/>
    </location>
</feature>
<dbReference type="Proteomes" id="UP000663860">
    <property type="component" value="Unassembled WGS sequence"/>
</dbReference>
<gene>
    <name evidence="2" type="ORF">IZO911_LOCUS34345</name>
    <name evidence="3" type="ORF">KXQ929_LOCUS9530</name>
</gene>
<keyword evidence="1" id="KW-0175">Coiled coil</keyword>
<feature type="coiled-coil region" evidence="1">
    <location>
        <begin position="109"/>
        <end position="136"/>
    </location>
</feature>
<name>A0A815E3J7_9BILA</name>
<dbReference type="Proteomes" id="UP000663868">
    <property type="component" value="Unassembled WGS sequence"/>
</dbReference>
<protein>
    <submittedName>
        <fullName evidence="2">Uncharacterized protein</fullName>
    </submittedName>
</protein>
<evidence type="ECO:0000256" key="1">
    <source>
        <dbReference type="SAM" id="Coils"/>
    </source>
</evidence>
<sequence>MTENNIQEHYQTLNNLQQEQLIALRKENHDLKLKIISDKQRKLIRKKEYEEKLGNLQILVQDASIRLNEGSEVIRKLQQHLKICQEKLSDKTKLLYAKDDMIHDYQLHIGHLNDTIKQLMDEKKQLIDESTAQQLKYSLNVSFD</sequence>